<reference evidence="2 3" key="1">
    <citation type="submission" date="2023-04" db="EMBL/GenBank/DDBJ databases">
        <title>A novel bacteria isolated from coastal sediment.</title>
        <authorList>
            <person name="Liu X.-J."/>
            <person name="Du Z.-J."/>
        </authorList>
    </citation>
    <scope>NUCLEOTIDE SEQUENCE [LARGE SCALE GENOMIC DNA]</scope>
    <source>
        <strain evidence="2 3">SDUM461003</strain>
    </source>
</reference>
<dbReference type="NCBIfam" id="TIGR02595">
    <property type="entry name" value="PEP_CTERM"/>
    <property type="match status" value="1"/>
</dbReference>
<organism evidence="2 3">
    <name type="scientific">Thalassobacterium maritimum</name>
    <dbReference type="NCBI Taxonomy" id="3041265"/>
    <lineage>
        <taxon>Bacteria</taxon>
        <taxon>Pseudomonadati</taxon>
        <taxon>Verrucomicrobiota</taxon>
        <taxon>Opitutia</taxon>
        <taxon>Puniceicoccales</taxon>
        <taxon>Coraliomargaritaceae</taxon>
        <taxon>Thalassobacterium</taxon>
    </lineage>
</organism>
<proteinExistence type="predicted"/>
<accession>A0ABU1ATC1</accession>
<comment type="caution">
    <text evidence="2">The sequence shown here is derived from an EMBL/GenBank/DDBJ whole genome shotgun (WGS) entry which is preliminary data.</text>
</comment>
<protein>
    <submittedName>
        <fullName evidence="2">PEP-CTERM sorting domain-containing protein</fullName>
    </submittedName>
</protein>
<feature type="signal peptide" evidence="1">
    <location>
        <begin position="1"/>
        <end position="40"/>
    </location>
</feature>
<evidence type="ECO:0000313" key="3">
    <source>
        <dbReference type="Proteomes" id="UP001225316"/>
    </source>
</evidence>
<dbReference type="Proteomes" id="UP001225316">
    <property type="component" value="Unassembled WGS sequence"/>
</dbReference>
<evidence type="ECO:0000256" key="1">
    <source>
        <dbReference type="SAM" id="SignalP"/>
    </source>
</evidence>
<feature type="chain" id="PRO_5046706735" evidence="1">
    <location>
        <begin position="41"/>
        <end position="325"/>
    </location>
</feature>
<gene>
    <name evidence="2" type="ORF">QEH52_07275</name>
</gene>
<keyword evidence="1" id="KW-0732">Signal</keyword>
<name>A0ABU1ATC1_9BACT</name>
<dbReference type="EMBL" id="JARXHW010000012">
    <property type="protein sequence ID" value="MDQ8207303.1"/>
    <property type="molecule type" value="Genomic_DNA"/>
</dbReference>
<sequence>MKLPQKPDFELTSSAPISYAIKCSALAMAACGLAAPMLNAADVTQVRSVSQGDHWNEANTDGGAIWSDGNAASAANDYFVSGFTLRTTTSSSTFSGNSLTLQSGGSLLLKPGEANRIYTINNLILDGGTINHGQPSNSNTFIAGAITLLSDSLYTATGSSYRNATISASVSGSSVFNVNLGTSDDLTISSASNSFSGEWRVTQSDSGSVSDFFATGNGALGNADVTIGSGIKFDVDYDIASSTKTLALDGIMILDQNHTFGIVQIDGDTLAAGTYSFADLNTAYDAFFEDGGTGSITVVPEPSVYALLSGLLVFAWIAVRRSVSE</sequence>
<keyword evidence="3" id="KW-1185">Reference proteome</keyword>
<dbReference type="InterPro" id="IPR013424">
    <property type="entry name" value="Ice-binding_C"/>
</dbReference>
<evidence type="ECO:0000313" key="2">
    <source>
        <dbReference type="EMBL" id="MDQ8207303.1"/>
    </source>
</evidence>
<dbReference type="RefSeq" id="WP_308949437.1">
    <property type="nucleotide sequence ID" value="NZ_JARXHW010000012.1"/>
</dbReference>